<dbReference type="InterPro" id="IPR028082">
    <property type="entry name" value="Peripla_BP_I"/>
</dbReference>
<dbReference type="Pfam" id="PF00356">
    <property type="entry name" value="LacI"/>
    <property type="match status" value="1"/>
</dbReference>
<keyword evidence="3" id="KW-0804">Transcription</keyword>
<evidence type="ECO:0000256" key="1">
    <source>
        <dbReference type="ARBA" id="ARBA00023015"/>
    </source>
</evidence>
<name>A0A0B2BTM2_9SPHN</name>
<dbReference type="SMART" id="SM00354">
    <property type="entry name" value="HTH_LACI"/>
    <property type="match status" value="1"/>
</dbReference>
<dbReference type="EMBL" id="JTDN01000002">
    <property type="protein sequence ID" value="KHL24759.1"/>
    <property type="molecule type" value="Genomic_DNA"/>
</dbReference>
<feature type="domain" description="HTH lacI-type" evidence="4">
    <location>
        <begin position="5"/>
        <end position="59"/>
    </location>
</feature>
<dbReference type="PRINTS" id="PR00036">
    <property type="entry name" value="HTHLACI"/>
</dbReference>
<dbReference type="CDD" id="cd01545">
    <property type="entry name" value="PBP1_SalR"/>
    <property type="match status" value="1"/>
</dbReference>
<comment type="caution">
    <text evidence="5">The sequence shown here is derived from an EMBL/GenBank/DDBJ whole genome shotgun (WGS) entry which is preliminary data.</text>
</comment>
<dbReference type="Proteomes" id="UP000030988">
    <property type="component" value="Unassembled WGS sequence"/>
</dbReference>
<dbReference type="Pfam" id="PF13377">
    <property type="entry name" value="Peripla_BP_3"/>
    <property type="match status" value="1"/>
</dbReference>
<reference evidence="5 6" key="1">
    <citation type="submission" date="2014-11" db="EMBL/GenBank/DDBJ databases">
        <title>Draft genome sequence of Kirrobacter mercurialis.</title>
        <authorList>
            <person name="Coil D.A."/>
            <person name="Eisen J.A."/>
        </authorList>
    </citation>
    <scope>NUCLEOTIDE SEQUENCE [LARGE SCALE GENOMIC DNA]</scope>
    <source>
        <strain evidence="5 6">Coronado</strain>
    </source>
</reference>
<dbReference type="GO" id="GO:0003700">
    <property type="term" value="F:DNA-binding transcription factor activity"/>
    <property type="evidence" value="ECO:0007669"/>
    <property type="project" value="TreeGrafter"/>
</dbReference>
<evidence type="ECO:0000259" key="4">
    <source>
        <dbReference type="PROSITE" id="PS50932"/>
    </source>
</evidence>
<dbReference type="Gene3D" id="3.40.50.2300">
    <property type="match status" value="2"/>
</dbReference>
<keyword evidence="2" id="KW-0238">DNA-binding</keyword>
<dbReference type="AlphaFoldDB" id="A0A0B2BTM2"/>
<protein>
    <submittedName>
        <fullName evidence="5">LacI family transcriptional regulator</fullName>
    </submittedName>
</protein>
<dbReference type="RefSeq" id="WP_039097216.1">
    <property type="nucleotide sequence ID" value="NZ_JTDN01000002.1"/>
</dbReference>
<dbReference type="SUPFAM" id="SSF53822">
    <property type="entry name" value="Periplasmic binding protein-like I"/>
    <property type="match status" value="1"/>
</dbReference>
<keyword evidence="1" id="KW-0805">Transcription regulation</keyword>
<sequence>MSSAPTIVDVAAAAGVSVRTVSRVINRSPKVGAATRDAIEQVIASLGFTPSARAQALASGRSQLIAVIQGDENAHVLGAIQRGIAEVCSDSGHELLVRPARVADPDIVQQLTGFARRSRVDGLIVLSPVSEVPGLPAALARLGVPAVALASRQLAGYPTVLVADDAQASAAVGTHLAALGHRRIALVTGPAGRASSQERAAGFTRGLADSGIVLRPEMIVEGDYGFASGMAAAARLLDGNAPPSAIFACNDLMAAGVLKAAEQRGLAVPAQLSVAGFDGTDVAAMVSPALTTVRRPMRMIAGRATRCLLAHIGQTPAAPVQDHIALELVIGNSTGPAPV</sequence>
<dbReference type="InterPro" id="IPR010982">
    <property type="entry name" value="Lambda_DNA-bd_dom_sf"/>
</dbReference>
<dbReference type="GO" id="GO:0000976">
    <property type="term" value="F:transcription cis-regulatory region binding"/>
    <property type="evidence" value="ECO:0007669"/>
    <property type="project" value="TreeGrafter"/>
</dbReference>
<dbReference type="Gene3D" id="1.10.260.40">
    <property type="entry name" value="lambda repressor-like DNA-binding domains"/>
    <property type="match status" value="1"/>
</dbReference>
<dbReference type="CDD" id="cd01392">
    <property type="entry name" value="HTH_LacI"/>
    <property type="match status" value="1"/>
</dbReference>
<accession>A0A0B2BTM2</accession>
<evidence type="ECO:0000256" key="3">
    <source>
        <dbReference type="ARBA" id="ARBA00023163"/>
    </source>
</evidence>
<evidence type="ECO:0000256" key="2">
    <source>
        <dbReference type="ARBA" id="ARBA00023125"/>
    </source>
</evidence>
<dbReference type="InterPro" id="IPR046335">
    <property type="entry name" value="LacI/GalR-like_sensor"/>
</dbReference>
<dbReference type="STRING" id="1572751.PK98_12635"/>
<keyword evidence="6" id="KW-1185">Reference proteome</keyword>
<dbReference type="PROSITE" id="PS50932">
    <property type="entry name" value="HTH_LACI_2"/>
    <property type="match status" value="1"/>
</dbReference>
<evidence type="ECO:0000313" key="5">
    <source>
        <dbReference type="EMBL" id="KHL24759.1"/>
    </source>
</evidence>
<dbReference type="PROSITE" id="PS00356">
    <property type="entry name" value="HTH_LACI_1"/>
    <property type="match status" value="1"/>
</dbReference>
<dbReference type="PANTHER" id="PTHR30146">
    <property type="entry name" value="LACI-RELATED TRANSCRIPTIONAL REPRESSOR"/>
    <property type="match status" value="1"/>
</dbReference>
<proteinExistence type="predicted"/>
<dbReference type="OrthoDB" id="7939625at2"/>
<evidence type="ECO:0000313" key="6">
    <source>
        <dbReference type="Proteomes" id="UP000030988"/>
    </source>
</evidence>
<gene>
    <name evidence="5" type="ORF">PK98_12635</name>
</gene>
<organism evidence="5 6">
    <name type="scientific">Croceibacterium mercuriale</name>
    <dbReference type="NCBI Taxonomy" id="1572751"/>
    <lineage>
        <taxon>Bacteria</taxon>
        <taxon>Pseudomonadati</taxon>
        <taxon>Pseudomonadota</taxon>
        <taxon>Alphaproteobacteria</taxon>
        <taxon>Sphingomonadales</taxon>
        <taxon>Erythrobacteraceae</taxon>
        <taxon>Croceibacterium</taxon>
    </lineage>
</organism>
<dbReference type="InterPro" id="IPR000843">
    <property type="entry name" value="HTH_LacI"/>
</dbReference>
<dbReference type="PANTHER" id="PTHR30146:SF153">
    <property type="entry name" value="LACTOSE OPERON REPRESSOR"/>
    <property type="match status" value="1"/>
</dbReference>
<dbReference type="SUPFAM" id="SSF47413">
    <property type="entry name" value="lambda repressor-like DNA-binding domains"/>
    <property type="match status" value="1"/>
</dbReference>